<evidence type="ECO:0000313" key="2">
    <source>
        <dbReference type="EMBL" id="KAL1853915.1"/>
    </source>
</evidence>
<gene>
    <name evidence="2" type="ORF">Daus18300_011657</name>
</gene>
<dbReference type="Proteomes" id="UP001583177">
    <property type="component" value="Unassembled WGS sequence"/>
</dbReference>
<sequence length="161" mass="18157">MESSLLKETWTSFSILMSTTATSNVVSSAAGKNTLAIVKDFKFKAIMLANASDPKSGNGSLHDQKDHNQEFEKAVGVSRMSLKRHKSSNRENKFFMECMQGLVRERLELELENLESGEDHSTVLQDTSGNKQSGQPTLGQCWRNFEQFSRPISWEARPQNR</sequence>
<protein>
    <submittedName>
        <fullName evidence="2">Uncharacterized protein</fullName>
    </submittedName>
</protein>
<feature type="compositionally biased region" description="Polar residues" evidence="1">
    <location>
        <begin position="122"/>
        <end position="138"/>
    </location>
</feature>
<organism evidence="2 3">
    <name type="scientific">Diaporthe australafricana</name>
    <dbReference type="NCBI Taxonomy" id="127596"/>
    <lineage>
        <taxon>Eukaryota</taxon>
        <taxon>Fungi</taxon>
        <taxon>Dikarya</taxon>
        <taxon>Ascomycota</taxon>
        <taxon>Pezizomycotina</taxon>
        <taxon>Sordariomycetes</taxon>
        <taxon>Sordariomycetidae</taxon>
        <taxon>Diaporthales</taxon>
        <taxon>Diaporthaceae</taxon>
        <taxon>Diaporthe</taxon>
    </lineage>
</organism>
<evidence type="ECO:0000313" key="3">
    <source>
        <dbReference type="Proteomes" id="UP001583177"/>
    </source>
</evidence>
<feature type="region of interest" description="Disordered" evidence="1">
    <location>
        <begin position="118"/>
        <end position="140"/>
    </location>
</feature>
<dbReference type="EMBL" id="JAWRVE010000145">
    <property type="protein sequence ID" value="KAL1853915.1"/>
    <property type="molecule type" value="Genomic_DNA"/>
</dbReference>
<reference evidence="2 3" key="1">
    <citation type="journal article" date="2024" name="IMA Fungus">
        <title>IMA Genome - F19 : A genome assembly and annotation guide to empower mycologists, including annotated draft genome sequences of Ceratocystis pirilliformis, Diaporthe australafricana, Fusarium ophioides, Paecilomyces lecythidis, and Sporothrix stenoceras.</title>
        <authorList>
            <person name="Aylward J."/>
            <person name="Wilson A.M."/>
            <person name="Visagie C.M."/>
            <person name="Spraker J."/>
            <person name="Barnes I."/>
            <person name="Buitendag C."/>
            <person name="Ceriani C."/>
            <person name="Del Mar Angel L."/>
            <person name="du Plessis D."/>
            <person name="Fuchs T."/>
            <person name="Gasser K."/>
            <person name="Kramer D."/>
            <person name="Li W."/>
            <person name="Munsamy K."/>
            <person name="Piso A."/>
            <person name="Price J.L."/>
            <person name="Sonnekus B."/>
            <person name="Thomas C."/>
            <person name="van der Nest A."/>
            <person name="van Dijk A."/>
            <person name="van Heerden A."/>
            <person name="van Vuuren N."/>
            <person name="Yilmaz N."/>
            <person name="Duong T.A."/>
            <person name="van der Merwe N.A."/>
            <person name="Wingfield M.J."/>
            <person name="Wingfield B.D."/>
        </authorList>
    </citation>
    <scope>NUCLEOTIDE SEQUENCE [LARGE SCALE GENOMIC DNA]</scope>
    <source>
        <strain evidence="2 3">CMW 18300</strain>
    </source>
</reference>
<keyword evidence="3" id="KW-1185">Reference proteome</keyword>
<proteinExistence type="predicted"/>
<feature type="compositionally biased region" description="Basic and acidic residues" evidence="1">
    <location>
        <begin position="62"/>
        <end position="73"/>
    </location>
</feature>
<comment type="caution">
    <text evidence="2">The sequence shown here is derived from an EMBL/GenBank/DDBJ whole genome shotgun (WGS) entry which is preliminary data.</text>
</comment>
<evidence type="ECO:0000256" key="1">
    <source>
        <dbReference type="SAM" id="MobiDB-lite"/>
    </source>
</evidence>
<name>A0ABR3W5M0_9PEZI</name>
<feature type="region of interest" description="Disordered" evidence="1">
    <location>
        <begin position="53"/>
        <end position="85"/>
    </location>
</feature>
<accession>A0ABR3W5M0</accession>